<dbReference type="Proteomes" id="UP000094969">
    <property type="component" value="Chromosome"/>
</dbReference>
<protein>
    <recommendedName>
        <fullName evidence="3">ThuA-like domain-containing protein</fullName>
    </recommendedName>
</protein>
<name>A0A1D7U6Y2_9HYPH</name>
<evidence type="ECO:0000313" key="1">
    <source>
        <dbReference type="EMBL" id="AOO83126.1"/>
    </source>
</evidence>
<evidence type="ECO:0000313" key="2">
    <source>
        <dbReference type="Proteomes" id="UP000094969"/>
    </source>
</evidence>
<gene>
    <name evidence="1" type="ORF">BHK69_24175</name>
</gene>
<organism evidence="1 2">
    <name type="scientific">Bosea vaviloviae</name>
    <dbReference type="NCBI Taxonomy" id="1526658"/>
    <lineage>
        <taxon>Bacteria</taxon>
        <taxon>Pseudomonadati</taxon>
        <taxon>Pseudomonadota</taxon>
        <taxon>Alphaproteobacteria</taxon>
        <taxon>Hyphomicrobiales</taxon>
        <taxon>Boseaceae</taxon>
        <taxon>Bosea</taxon>
    </lineage>
</organism>
<sequence>MNDVALLDSEQAEGGVQDLIRDLVLGPRIALLPLYDLERTDLAAFRGLLVGLHADQRYLSSRRAQLEGFLAQGGTIVVCGHVGHSFLAELNPFAPIPNYRVEDLEVNREAAHPVWEGVEMEHLSRRRGVAGFYGRGSNLPPPGARAINSLGPGRHPVDFECRPAVGGRLLVHAGADLWGYHGSGSTADRIMPQLLDWITAPMEAW</sequence>
<proteinExistence type="predicted"/>
<dbReference type="OrthoDB" id="2583792at2"/>
<dbReference type="STRING" id="1526658.BHK69_24175"/>
<dbReference type="KEGG" id="bvv:BHK69_24175"/>
<keyword evidence="2" id="KW-1185">Reference proteome</keyword>
<dbReference type="AlphaFoldDB" id="A0A1D7U6Y2"/>
<accession>A0A1D7U6Y2</accession>
<dbReference type="RefSeq" id="WP_069692327.1">
    <property type="nucleotide sequence ID" value="NZ_CP017147.1"/>
</dbReference>
<dbReference type="EMBL" id="CP017147">
    <property type="protein sequence ID" value="AOO83126.1"/>
    <property type="molecule type" value="Genomic_DNA"/>
</dbReference>
<evidence type="ECO:0008006" key="3">
    <source>
        <dbReference type="Google" id="ProtNLM"/>
    </source>
</evidence>
<reference evidence="1 2" key="1">
    <citation type="journal article" date="2015" name="Antonie Van Leeuwenhoek">
        <title>Bosea vaviloviae sp. nov., a new species of slow-growing rhizobia isolated from nodules of the relict species Vavilovia formosa (Stev.) Fed.</title>
        <authorList>
            <person name="Safronova V.I."/>
            <person name="Kuznetsova I.G."/>
            <person name="Sazanova A.L."/>
            <person name="Kimeklis A.K."/>
            <person name="Belimov A.A."/>
            <person name="Andronov E.E."/>
            <person name="Pinaev A.G."/>
            <person name="Chizhevskaya E.P."/>
            <person name="Pukhaev A.R."/>
            <person name="Popov K.P."/>
            <person name="Willems A."/>
            <person name="Tikhonovich I.A."/>
        </authorList>
    </citation>
    <scope>NUCLEOTIDE SEQUENCE [LARGE SCALE GENOMIC DNA]</scope>
    <source>
        <strain evidence="1 2">Vaf18</strain>
    </source>
</reference>